<keyword evidence="2" id="KW-1185">Reference proteome</keyword>
<reference evidence="1 2" key="1">
    <citation type="submission" date="2020-07" db="EMBL/GenBank/DDBJ databases">
        <authorList>
            <person name="Cui H."/>
        </authorList>
    </citation>
    <scope>NUCLEOTIDE SEQUENCE [LARGE SCALE GENOMIC DNA]</scope>
    <source>
        <strain evidence="1 2">YPL8</strain>
    </source>
</reference>
<dbReference type="RefSeq" id="WP_179262421.1">
    <property type="nucleotide sequence ID" value="NZ_CP058601.1"/>
</dbReference>
<dbReference type="GeneID" id="56034739"/>
<accession>A0A7D5GMJ3</accession>
<sequence>MSAYETLNVRIKGDAGCEGEHFAVAIGGEFESLRWLSGDSVGTCFSRVSIDMDDDGIEASNPRELSVNFWNGRNERGAIEIRKIWFE</sequence>
<dbReference type="Proteomes" id="UP000509241">
    <property type="component" value="Chromosome"/>
</dbReference>
<organism evidence="1 2">
    <name type="scientific">Natrinema halophilum</name>
    <dbReference type="NCBI Taxonomy" id="1699371"/>
    <lineage>
        <taxon>Archaea</taxon>
        <taxon>Methanobacteriati</taxon>
        <taxon>Methanobacteriota</taxon>
        <taxon>Stenosarchaea group</taxon>
        <taxon>Halobacteria</taxon>
        <taxon>Halobacteriales</taxon>
        <taxon>Natrialbaceae</taxon>
        <taxon>Natrinema</taxon>
    </lineage>
</organism>
<evidence type="ECO:0000313" key="2">
    <source>
        <dbReference type="Proteomes" id="UP000509241"/>
    </source>
</evidence>
<dbReference type="KEGG" id="haly:HYG82_15570"/>
<gene>
    <name evidence="1" type="ORF">HYG82_15570</name>
</gene>
<proteinExistence type="predicted"/>
<dbReference type="AlphaFoldDB" id="A0A7D5GMJ3"/>
<dbReference type="EMBL" id="CP058601">
    <property type="protein sequence ID" value="QLG50172.1"/>
    <property type="molecule type" value="Genomic_DNA"/>
</dbReference>
<protein>
    <submittedName>
        <fullName evidence="1">Uncharacterized protein</fullName>
    </submittedName>
</protein>
<name>A0A7D5GMJ3_9EURY</name>
<evidence type="ECO:0000313" key="1">
    <source>
        <dbReference type="EMBL" id="QLG50172.1"/>
    </source>
</evidence>